<dbReference type="CDD" id="cd20183">
    <property type="entry name" value="M34_PPEP"/>
    <property type="match status" value="1"/>
</dbReference>
<dbReference type="SUPFAM" id="SSF55486">
    <property type="entry name" value="Metalloproteases ('zincins'), catalytic domain"/>
    <property type="match status" value="1"/>
</dbReference>
<dbReference type="InterPro" id="IPR014781">
    <property type="entry name" value="Anthrax_toxin_lethal/edema_N/C"/>
</dbReference>
<evidence type="ECO:0000259" key="3">
    <source>
        <dbReference type="PROSITE" id="PS51995"/>
    </source>
</evidence>
<dbReference type="EMBL" id="JAFBDZ010000001">
    <property type="protein sequence ID" value="MBM7584257.1"/>
    <property type="molecule type" value="Genomic_DNA"/>
</dbReference>
<reference evidence="4 5" key="1">
    <citation type="submission" date="2021-01" db="EMBL/GenBank/DDBJ databases">
        <title>Genomic Encyclopedia of Type Strains, Phase IV (KMG-IV): sequencing the most valuable type-strain genomes for metagenomic binning, comparative biology and taxonomic classification.</title>
        <authorList>
            <person name="Goeker M."/>
        </authorList>
    </citation>
    <scope>NUCLEOTIDE SEQUENCE [LARGE SCALE GENOMIC DNA]</scope>
    <source>
        <strain evidence="4 5">DSM 24834</strain>
    </source>
</reference>
<organism evidence="4 5">
    <name type="scientific">Rossellomorea pakistanensis</name>
    <dbReference type="NCBI Taxonomy" id="992288"/>
    <lineage>
        <taxon>Bacteria</taxon>
        <taxon>Bacillati</taxon>
        <taxon>Bacillota</taxon>
        <taxon>Bacilli</taxon>
        <taxon>Bacillales</taxon>
        <taxon>Bacillaceae</taxon>
        <taxon>Rossellomorea</taxon>
    </lineage>
</organism>
<evidence type="ECO:0000313" key="4">
    <source>
        <dbReference type="EMBL" id="MBM7584257.1"/>
    </source>
</evidence>
<protein>
    <recommendedName>
        <fullName evidence="3">ATLF-like domain-containing protein</fullName>
    </recommendedName>
</protein>
<accession>A0ABS2N8R5</accession>
<evidence type="ECO:0000256" key="1">
    <source>
        <dbReference type="ARBA" id="ARBA00004613"/>
    </source>
</evidence>
<gene>
    <name evidence="4" type="ORF">JOC86_000794</name>
</gene>
<sequence>MNKPRLLFVALTIIMFLWHHTEASYSGVLLKNSKLSSDLALQSSVLKEIVLLPPQTYDEDEVRAIVKRLDHLPTNLLEKVNSKEIKIRLFQEQLTDFPSTDHLKGVTPRGYTSKEKTWDQVPGIGGSKLVLVKIGHSDKGMGHGSENLELHELAHSIDRYVLNDLYIDMEFLNIWKRESTLIFQNQAYFTQYQEEYFAETFTMFYLNDETRKLLKKKAPATYRFFKEI</sequence>
<dbReference type="PROSITE" id="PS51995">
    <property type="entry name" value="ATLF"/>
    <property type="match status" value="1"/>
</dbReference>
<name>A0ABS2N8R5_9BACI</name>
<comment type="subcellular location">
    <subcellularLocation>
        <location evidence="1">Secreted</location>
    </subcellularLocation>
</comment>
<proteinExistence type="predicted"/>
<dbReference type="InterPro" id="IPR024079">
    <property type="entry name" value="MetalloPept_cat_dom_sf"/>
</dbReference>
<evidence type="ECO:0000313" key="5">
    <source>
        <dbReference type="Proteomes" id="UP001646157"/>
    </source>
</evidence>
<comment type="caution">
    <text evidence="4">The sequence shown here is derived from an EMBL/GenBank/DDBJ whole genome shotgun (WGS) entry which is preliminary data.</text>
</comment>
<dbReference type="Gene3D" id="3.40.390.10">
    <property type="entry name" value="Collagenase (Catalytic Domain)"/>
    <property type="match status" value="1"/>
</dbReference>
<keyword evidence="2" id="KW-0964">Secreted</keyword>
<keyword evidence="5" id="KW-1185">Reference proteome</keyword>
<feature type="domain" description="ATLF-like" evidence="3">
    <location>
        <begin position="43"/>
        <end position="228"/>
    </location>
</feature>
<dbReference type="Proteomes" id="UP001646157">
    <property type="component" value="Unassembled WGS sequence"/>
</dbReference>
<evidence type="ECO:0000256" key="2">
    <source>
        <dbReference type="ARBA" id="ARBA00022525"/>
    </source>
</evidence>
<dbReference type="RefSeq" id="WP_338021705.1">
    <property type="nucleotide sequence ID" value="NZ_JAFBDZ010000001.1"/>
</dbReference>
<dbReference type="InterPro" id="IPR047568">
    <property type="entry name" value="ATLF-like_dom"/>
</dbReference>
<dbReference type="Pfam" id="PF07737">
    <property type="entry name" value="ATLF"/>
    <property type="match status" value="1"/>
</dbReference>